<dbReference type="NCBIfam" id="TIGR00815">
    <property type="entry name" value="sulP"/>
    <property type="match status" value="1"/>
</dbReference>
<dbReference type="EMBL" id="HBGW01097534">
    <property type="protein sequence ID" value="CAD9644058.1"/>
    <property type="molecule type" value="Transcribed_RNA"/>
</dbReference>
<comment type="subcellular location">
    <subcellularLocation>
        <location evidence="1">Membrane</location>
        <topology evidence="1">Multi-pass membrane protein</topology>
    </subcellularLocation>
</comment>
<name>A0A7S2QJF3_9DINO</name>
<evidence type="ECO:0000256" key="3">
    <source>
        <dbReference type="ARBA" id="ARBA00022989"/>
    </source>
</evidence>
<accession>A0A7S2QJF3</accession>
<evidence type="ECO:0000259" key="6">
    <source>
        <dbReference type="PROSITE" id="PS50801"/>
    </source>
</evidence>
<feature type="transmembrane region" description="Helical" evidence="5">
    <location>
        <begin position="472"/>
        <end position="494"/>
    </location>
</feature>
<organism evidence="7">
    <name type="scientific">Zooxanthella nutricula</name>
    <dbReference type="NCBI Taxonomy" id="1333877"/>
    <lineage>
        <taxon>Eukaryota</taxon>
        <taxon>Sar</taxon>
        <taxon>Alveolata</taxon>
        <taxon>Dinophyceae</taxon>
        <taxon>Peridiniales</taxon>
        <taxon>Peridiniales incertae sedis</taxon>
        <taxon>Zooxanthella</taxon>
    </lineage>
</organism>
<evidence type="ECO:0000313" key="7">
    <source>
        <dbReference type="EMBL" id="CAD9644058.1"/>
    </source>
</evidence>
<dbReference type="InterPro" id="IPR001902">
    <property type="entry name" value="SLC26A/SulP_fam"/>
</dbReference>
<proteinExistence type="predicted"/>
<dbReference type="Pfam" id="PF00916">
    <property type="entry name" value="Sulfate_transp"/>
    <property type="match status" value="1"/>
</dbReference>
<dbReference type="InterPro" id="IPR011547">
    <property type="entry name" value="SLC26A/SulP_dom"/>
</dbReference>
<feature type="domain" description="STAS" evidence="6">
    <location>
        <begin position="562"/>
        <end position="679"/>
    </location>
</feature>
<keyword evidence="4 5" id="KW-0472">Membrane</keyword>
<dbReference type="Pfam" id="PF01740">
    <property type="entry name" value="STAS"/>
    <property type="match status" value="1"/>
</dbReference>
<feature type="transmembrane region" description="Helical" evidence="5">
    <location>
        <begin position="238"/>
        <end position="259"/>
    </location>
</feature>
<feature type="transmembrane region" description="Helical" evidence="5">
    <location>
        <begin position="444"/>
        <end position="466"/>
    </location>
</feature>
<feature type="transmembrane region" description="Helical" evidence="5">
    <location>
        <begin position="506"/>
        <end position="538"/>
    </location>
</feature>
<dbReference type="AlphaFoldDB" id="A0A7S2QJF3"/>
<dbReference type="PANTHER" id="PTHR11814">
    <property type="entry name" value="SULFATE TRANSPORTER"/>
    <property type="match status" value="1"/>
</dbReference>
<feature type="transmembrane region" description="Helical" evidence="5">
    <location>
        <begin position="291"/>
        <end position="308"/>
    </location>
</feature>
<evidence type="ECO:0000256" key="1">
    <source>
        <dbReference type="ARBA" id="ARBA00004141"/>
    </source>
</evidence>
<dbReference type="SUPFAM" id="SSF52091">
    <property type="entry name" value="SpoIIaa-like"/>
    <property type="match status" value="1"/>
</dbReference>
<dbReference type="GO" id="GO:0055085">
    <property type="term" value="P:transmembrane transport"/>
    <property type="evidence" value="ECO:0007669"/>
    <property type="project" value="InterPro"/>
</dbReference>
<dbReference type="InterPro" id="IPR036513">
    <property type="entry name" value="STAS_dom_sf"/>
</dbReference>
<sequence length="870" mass="94017">MAVAMHAAAEGQLGQSFDQHCDVANPIECSASLQTVDITVLPPDRSELAAEICQERGLQSRPMHRVGRRLLCKEGAEDGKLAKRPSGGASPLGFLWRLMPVLEVFPTMGWATARADIIAGLTVGVMVIPQSMSYASIAGLPYIYGMYSACVPTFIYAFFGQSRQLAVGPVAMVSLLVEAGLNGRLTEAECPASYDTGILRQDVHQSDLCQEQYADLAIMCAVLVGVFQILARLLKLGFLVSFLGHPVTSGFTSAAAIIIGTSQVKNIVGFKIERSEFFFITVKSFVENIRMTQPMTLGLGVAWIIFLIGSKRLARRGGRFTMVGPMGPLVGCVLGSLLLFAVAPLREEYNVNIVGEIKGGFIPVSVHKWNFGAVARVAPTALSATLIGYMESIAIGKNLAAKHNYELDAGQELLALGFSNLVGAMFSCYPVTGSFSRSAVNNATGALTQMSGLVTAVIMLCTLLFLTPMFYYLPSFVLAAIVISSVIPLVAYDEAIKLWRIKKQDFCLWVVAFLGTLAAGVLNGICLAVVLSLVIVIYESVRPQITILWRIPGTTIYRPLKQETNGAFIPSVFIARIGSSMYFANASFIKDMLMAYVDDLEEANKIEYIVLEMTPVVSVDSTAVHVLQDVVNAFRAKGVQVAFSMVGNRVEKTMRKANLRDFIGDQWFFPTVNEAVLFCLRHQKAKRVRYYSDNCDFSDGLAGGGHAVPDTPVKPGDEIGFSNDIHHACTAIFINLVKDVPMLLSAVGDVFRRNHITVRRAQVEAGDGDGENEGVKHTYFVRSVRHAGKLLDWELTALREELLAVVHANRGAASASASGRADGKSRTCEESVLRPALLQSAAAAASVLACGAEAFAVAQDLEAAQRSAYV</sequence>
<dbReference type="CDD" id="cd07042">
    <property type="entry name" value="STAS_SulP_like_sulfate_transporter"/>
    <property type="match status" value="1"/>
</dbReference>
<dbReference type="Gene3D" id="3.30.750.24">
    <property type="entry name" value="STAS domain"/>
    <property type="match status" value="1"/>
</dbReference>
<dbReference type="InterPro" id="IPR002645">
    <property type="entry name" value="STAS_dom"/>
</dbReference>
<evidence type="ECO:0000256" key="5">
    <source>
        <dbReference type="SAM" id="Phobius"/>
    </source>
</evidence>
<reference evidence="7" key="1">
    <citation type="submission" date="2021-01" db="EMBL/GenBank/DDBJ databases">
        <authorList>
            <person name="Corre E."/>
            <person name="Pelletier E."/>
            <person name="Niang G."/>
            <person name="Scheremetjew M."/>
            <person name="Finn R."/>
            <person name="Kale V."/>
            <person name="Holt S."/>
            <person name="Cochrane G."/>
            <person name="Meng A."/>
            <person name="Brown T."/>
            <person name="Cohen L."/>
        </authorList>
    </citation>
    <scope>NUCLEOTIDE SEQUENCE</scope>
    <source>
        <strain evidence="7">RCC3387</strain>
    </source>
</reference>
<evidence type="ECO:0000256" key="4">
    <source>
        <dbReference type="ARBA" id="ARBA00023136"/>
    </source>
</evidence>
<gene>
    <name evidence="7" type="ORF">BRAN1462_LOCUS61880</name>
</gene>
<feature type="transmembrane region" description="Helical" evidence="5">
    <location>
        <begin position="413"/>
        <end position="432"/>
    </location>
</feature>
<protein>
    <recommendedName>
        <fullName evidence="6">STAS domain-containing protein</fullName>
    </recommendedName>
</protein>
<keyword evidence="2 5" id="KW-0812">Transmembrane</keyword>
<feature type="transmembrane region" description="Helical" evidence="5">
    <location>
        <begin position="320"/>
        <end position="343"/>
    </location>
</feature>
<keyword evidence="3 5" id="KW-1133">Transmembrane helix</keyword>
<dbReference type="PROSITE" id="PS50801">
    <property type="entry name" value="STAS"/>
    <property type="match status" value="1"/>
</dbReference>
<dbReference type="GO" id="GO:0016020">
    <property type="term" value="C:membrane"/>
    <property type="evidence" value="ECO:0007669"/>
    <property type="project" value="UniProtKB-SubCell"/>
</dbReference>
<feature type="transmembrane region" description="Helical" evidence="5">
    <location>
        <begin position="213"/>
        <end position="231"/>
    </location>
</feature>
<evidence type="ECO:0000256" key="2">
    <source>
        <dbReference type="ARBA" id="ARBA00022692"/>
    </source>
</evidence>